<comment type="subcellular location">
    <subcellularLocation>
        <location evidence="1">Cell membrane</location>
        <topology evidence="1">Multi-pass membrane protein</topology>
    </subcellularLocation>
</comment>
<feature type="transmembrane region" description="Helical" evidence="12">
    <location>
        <begin position="107"/>
        <end position="127"/>
    </location>
</feature>
<accession>A0A5R9G9C2</accession>
<evidence type="ECO:0000256" key="6">
    <source>
        <dbReference type="ARBA" id="ARBA00022556"/>
    </source>
</evidence>
<evidence type="ECO:0000259" key="13">
    <source>
        <dbReference type="Pfam" id="PF00892"/>
    </source>
</evidence>
<evidence type="ECO:0000256" key="2">
    <source>
        <dbReference type="ARBA" id="ARBA00007362"/>
    </source>
</evidence>
<comment type="caution">
    <text evidence="14">The sequence shown here is derived from an EMBL/GenBank/DDBJ whole genome shotgun (WGS) entry which is preliminary data.</text>
</comment>
<keyword evidence="3" id="KW-1003">Cell membrane</keyword>
<protein>
    <submittedName>
        <fullName evidence="14">Ligand-binding protein SH3</fullName>
    </submittedName>
</protein>
<feature type="domain" description="EamA" evidence="13">
    <location>
        <begin position="166"/>
        <end position="296"/>
    </location>
</feature>
<feature type="transmembrane region" description="Helical" evidence="12">
    <location>
        <begin position="133"/>
        <end position="153"/>
    </location>
</feature>
<dbReference type="Pfam" id="PF00892">
    <property type="entry name" value="EamA"/>
    <property type="match status" value="2"/>
</dbReference>
<keyword evidence="6" id="KW-0441">Lipid A biosynthesis</keyword>
<evidence type="ECO:0000256" key="3">
    <source>
        <dbReference type="ARBA" id="ARBA00022475"/>
    </source>
</evidence>
<gene>
    <name evidence="14" type="ORF">FE782_18475</name>
</gene>
<dbReference type="InterPro" id="IPR037185">
    <property type="entry name" value="EmrE-like"/>
</dbReference>
<dbReference type="InterPro" id="IPR000390">
    <property type="entry name" value="Small_drug/metabolite_transptr"/>
</dbReference>
<proteinExistence type="inferred from homology"/>
<organism evidence="14 15">
    <name type="scientific">Paenibacillus antri</name>
    <dbReference type="NCBI Taxonomy" id="2582848"/>
    <lineage>
        <taxon>Bacteria</taxon>
        <taxon>Bacillati</taxon>
        <taxon>Bacillota</taxon>
        <taxon>Bacilli</taxon>
        <taxon>Bacillales</taxon>
        <taxon>Paenibacillaceae</taxon>
        <taxon>Paenibacillus</taxon>
    </lineage>
</organism>
<dbReference type="AlphaFoldDB" id="A0A5R9G9C2"/>
<keyword evidence="15" id="KW-1185">Reference proteome</keyword>
<keyword evidence="5" id="KW-0997">Cell inner membrane</keyword>
<keyword evidence="8" id="KW-0448">Lipopolysaccharide biosynthesis</keyword>
<dbReference type="SUPFAM" id="SSF103481">
    <property type="entry name" value="Multidrug resistance efflux transporter EmrE"/>
    <property type="match status" value="2"/>
</dbReference>
<feature type="transmembrane region" description="Helical" evidence="12">
    <location>
        <begin position="281"/>
        <end position="300"/>
    </location>
</feature>
<evidence type="ECO:0000313" key="15">
    <source>
        <dbReference type="Proteomes" id="UP000309676"/>
    </source>
</evidence>
<evidence type="ECO:0000256" key="10">
    <source>
        <dbReference type="ARBA" id="ARBA00023098"/>
    </source>
</evidence>
<feature type="transmembrane region" description="Helical" evidence="12">
    <location>
        <begin position="77"/>
        <end position="95"/>
    </location>
</feature>
<evidence type="ECO:0000256" key="11">
    <source>
        <dbReference type="ARBA" id="ARBA00023136"/>
    </source>
</evidence>
<dbReference type="GO" id="GO:0009103">
    <property type="term" value="P:lipopolysaccharide biosynthetic process"/>
    <property type="evidence" value="ECO:0007669"/>
    <property type="project" value="UniProtKB-KW"/>
</dbReference>
<feature type="transmembrane region" description="Helical" evidence="12">
    <location>
        <begin position="225"/>
        <end position="246"/>
    </location>
</feature>
<evidence type="ECO:0000256" key="4">
    <source>
        <dbReference type="ARBA" id="ARBA00022516"/>
    </source>
</evidence>
<feature type="transmembrane region" description="Helical" evidence="12">
    <location>
        <begin position="165"/>
        <end position="182"/>
    </location>
</feature>
<evidence type="ECO:0000256" key="12">
    <source>
        <dbReference type="SAM" id="Phobius"/>
    </source>
</evidence>
<keyword evidence="11 12" id="KW-0472">Membrane</keyword>
<dbReference type="EMBL" id="VCIW01000013">
    <property type="protein sequence ID" value="TLS50690.1"/>
    <property type="molecule type" value="Genomic_DNA"/>
</dbReference>
<evidence type="ECO:0000256" key="1">
    <source>
        <dbReference type="ARBA" id="ARBA00004651"/>
    </source>
</evidence>
<feature type="transmembrane region" description="Helical" evidence="12">
    <location>
        <begin position="252"/>
        <end position="274"/>
    </location>
</feature>
<keyword evidence="7 12" id="KW-0812">Transmembrane</keyword>
<evidence type="ECO:0000256" key="8">
    <source>
        <dbReference type="ARBA" id="ARBA00022985"/>
    </source>
</evidence>
<dbReference type="GO" id="GO:0022857">
    <property type="term" value="F:transmembrane transporter activity"/>
    <property type="evidence" value="ECO:0007669"/>
    <property type="project" value="InterPro"/>
</dbReference>
<dbReference type="InterPro" id="IPR000620">
    <property type="entry name" value="EamA_dom"/>
</dbReference>
<feature type="transmembrane region" description="Helical" evidence="12">
    <location>
        <begin position="194"/>
        <end position="213"/>
    </location>
</feature>
<comment type="similarity">
    <text evidence="2">Belongs to the EamA transporter family.</text>
</comment>
<evidence type="ECO:0000256" key="5">
    <source>
        <dbReference type="ARBA" id="ARBA00022519"/>
    </source>
</evidence>
<dbReference type="Gene3D" id="1.10.3730.20">
    <property type="match status" value="2"/>
</dbReference>
<name>A0A5R9G9C2_9BACL</name>
<dbReference type="OrthoDB" id="157232at2"/>
<dbReference type="PANTHER" id="PTHR30561:SF9">
    <property type="entry name" value="4-AMINO-4-DEOXY-L-ARABINOSE-PHOSPHOUNDECAPRENOL FLIPPASE SUBUNIT ARNF-RELATED"/>
    <property type="match status" value="1"/>
</dbReference>
<evidence type="ECO:0000313" key="14">
    <source>
        <dbReference type="EMBL" id="TLS50690.1"/>
    </source>
</evidence>
<evidence type="ECO:0000256" key="7">
    <source>
        <dbReference type="ARBA" id="ARBA00022692"/>
    </source>
</evidence>
<keyword evidence="9 12" id="KW-1133">Transmembrane helix</keyword>
<evidence type="ECO:0000256" key="9">
    <source>
        <dbReference type="ARBA" id="ARBA00022989"/>
    </source>
</evidence>
<reference evidence="14 15" key="1">
    <citation type="submission" date="2019-05" db="EMBL/GenBank/DDBJ databases">
        <authorList>
            <person name="Narsing Rao M.P."/>
            <person name="Li W.J."/>
        </authorList>
    </citation>
    <scope>NUCLEOTIDE SEQUENCE [LARGE SCALE GENOMIC DNA]</scope>
    <source>
        <strain evidence="14 15">SYSU_K30003</strain>
    </source>
</reference>
<keyword evidence="10" id="KW-0443">Lipid metabolism</keyword>
<feature type="domain" description="EamA" evidence="13">
    <location>
        <begin position="22"/>
        <end position="149"/>
    </location>
</feature>
<keyword evidence="4" id="KW-0444">Lipid biosynthesis</keyword>
<feature type="transmembrane region" description="Helical" evidence="12">
    <location>
        <begin position="47"/>
        <end position="65"/>
    </location>
</feature>
<dbReference type="PANTHER" id="PTHR30561">
    <property type="entry name" value="SMR FAMILY PROTON-DEPENDENT DRUG EFFLUX TRANSPORTER SUGE"/>
    <property type="match status" value="1"/>
</dbReference>
<sequence>MCVFNCVFICSQKEVSWTILPVLLVLASGIAHALWNLLAKRSDDKALFLLCIFVPTTALLLPRLFEELTRPGVPPQSYWLLLLSSIVQGFYAFFLSKSLTHGDISQVYPMMRGIGTMLLPLMSVLLLNERLTAWGWAGLTLIASGFLAMSGLAFARRRNPIAPKIIAYTLAVGLCTMGYVLVDKVNLGQFSPPALLAASNIGFMAGLVPFVPFRRIRWKKLMKEHGATLAIGSILSPGSYLLFLFAMSLSPLTYVAPLREIGTVFGTLFGIYLLREPKEAVRIVSACMIFSGIVLIGGWGM</sequence>
<dbReference type="GO" id="GO:0005886">
    <property type="term" value="C:plasma membrane"/>
    <property type="evidence" value="ECO:0007669"/>
    <property type="project" value="UniProtKB-SubCell"/>
</dbReference>
<dbReference type="Proteomes" id="UP000309676">
    <property type="component" value="Unassembled WGS sequence"/>
</dbReference>
<feature type="transmembrane region" description="Helical" evidence="12">
    <location>
        <begin position="15"/>
        <end position="35"/>
    </location>
</feature>